<dbReference type="AlphaFoldDB" id="A0A9X3D5K3"/>
<evidence type="ECO:0000256" key="6">
    <source>
        <dbReference type="ARBA" id="ARBA00070405"/>
    </source>
</evidence>
<dbReference type="Gene3D" id="3.40.710.10">
    <property type="entry name" value="DD-peptidase/beta-lactamase superfamily"/>
    <property type="match status" value="1"/>
</dbReference>
<evidence type="ECO:0000256" key="5">
    <source>
        <dbReference type="ARBA" id="ARBA00049534"/>
    </source>
</evidence>
<evidence type="ECO:0000256" key="4">
    <source>
        <dbReference type="ARBA" id="ARBA00022801"/>
    </source>
</evidence>
<feature type="binding site" evidence="7">
    <location>
        <position position="113"/>
    </location>
    <ligand>
        <name>substrate</name>
    </ligand>
</feature>
<keyword evidence="10" id="KW-1185">Reference proteome</keyword>
<feature type="binding site" evidence="7">
    <location>
        <position position="205"/>
    </location>
    <ligand>
        <name>substrate</name>
    </ligand>
</feature>
<dbReference type="InterPro" id="IPR015868">
    <property type="entry name" value="Glutaminase"/>
</dbReference>
<evidence type="ECO:0000313" key="10">
    <source>
        <dbReference type="Proteomes" id="UP001143347"/>
    </source>
</evidence>
<accession>A0A9X3D5K3</accession>
<dbReference type="InterPro" id="IPR002645">
    <property type="entry name" value="STAS_dom"/>
</dbReference>
<comment type="caution">
    <text evidence="9">The sequence shown here is derived from an EMBL/GenBank/DDBJ whole genome shotgun (WGS) entry which is preliminary data.</text>
</comment>
<dbReference type="GO" id="GO:0004359">
    <property type="term" value="F:glutaminase activity"/>
    <property type="evidence" value="ECO:0007669"/>
    <property type="project" value="UniProtKB-UniRule"/>
</dbReference>
<dbReference type="Gene3D" id="3.30.750.24">
    <property type="entry name" value="STAS domain"/>
    <property type="match status" value="1"/>
</dbReference>
<dbReference type="FunFam" id="3.40.710.10:FF:000005">
    <property type="entry name" value="Glutaminase"/>
    <property type="match status" value="1"/>
</dbReference>
<dbReference type="RefSeq" id="WP_266061167.1">
    <property type="nucleotide sequence ID" value="NZ_JAPKFM010000006.1"/>
</dbReference>
<name>A0A9X3D5K3_9ACTN</name>
<dbReference type="InterPro" id="IPR036513">
    <property type="entry name" value="STAS_dom_sf"/>
</dbReference>
<evidence type="ECO:0000256" key="1">
    <source>
        <dbReference type="ARBA" id="ARBA00011076"/>
    </source>
</evidence>
<organism evidence="9 10">
    <name type="scientific">Gordonia aquimaris</name>
    <dbReference type="NCBI Taxonomy" id="2984863"/>
    <lineage>
        <taxon>Bacteria</taxon>
        <taxon>Bacillati</taxon>
        <taxon>Actinomycetota</taxon>
        <taxon>Actinomycetes</taxon>
        <taxon>Mycobacteriales</taxon>
        <taxon>Gordoniaceae</taxon>
        <taxon>Gordonia</taxon>
    </lineage>
</organism>
<sequence>MSTPVDGYLRHIMTLCATDRAGAVADYIPELTRVDPDGYGLSLCMHDGHLYSHGDSAAQFTIQSISKALTYALVLTRLGPREVDAKIGVEPSGEAFNEISVDGARRPKNPMINAGAIMSASLLLPQVRDDDSATLDSESLEVRTVDTVFDDLVSFYSACAGRRLHIDDAVYRSERRTGARNRAIAYMLDSFGVLDADPEAALDLYLRQCSLRVTTDDLAVIGCTLATGGVNPRTGRQIVSPEVAQRVLSVMTTCGMYDGAGDWVSSVGLPAKSGVGGGILAILPGQLGIGVYSPRLDAHGNSVRGIDTCRHLSTDLGLHMFNVTRESRVTMRATYDIGEFEVGADWTERERGYLRTCRDRVRVYELQGDLTFSGAEAAMRRLETDADHYDLVIIDISRIGIIDPVARTMVLSFKHRLAERGRKAMVVDPDGVLRASVERHRHDHVVPDIIAPEALRGFDPTLPHVHATMEDAVSDAEAFQLKRRYSRGEMFGGA</sequence>
<dbReference type="Pfam" id="PF04960">
    <property type="entry name" value="Glutaminase"/>
    <property type="match status" value="1"/>
</dbReference>
<evidence type="ECO:0000313" key="9">
    <source>
        <dbReference type="EMBL" id="MCX2964042.1"/>
    </source>
</evidence>
<dbReference type="GO" id="GO:0006543">
    <property type="term" value="P:L-glutamine catabolic process"/>
    <property type="evidence" value="ECO:0007669"/>
    <property type="project" value="TreeGrafter"/>
</dbReference>
<feature type="binding site" evidence="7">
    <location>
        <position position="257"/>
    </location>
    <ligand>
        <name>substrate</name>
    </ligand>
</feature>
<dbReference type="EMBL" id="JAPKFM010000006">
    <property type="protein sequence ID" value="MCX2964042.1"/>
    <property type="molecule type" value="Genomic_DNA"/>
</dbReference>
<dbReference type="GO" id="GO:0006537">
    <property type="term" value="P:glutamate biosynthetic process"/>
    <property type="evidence" value="ECO:0007669"/>
    <property type="project" value="TreeGrafter"/>
</dbReference>
<dbReference type="Pfam" id="PF01740">
    <property type="entry name" value="STAS"/>
    <property type="match status" value="1"/>
</dbReference>
<dbReference type="InterPro" id="IPR012338">
    <property type="entry name" value="Beta-lactam/transpept-like"/>
</dbReference>
<evidence type="ECO:0000256" key="3">
    <source>
        <dbReference type="ARBA" id="ARBA00012918"/>
    </source>
</evidence>
<comment type="catalytic activity">
    <reaction evidence="5 7">
        <text>L-glutamine + H2O = L-glutamate + NH4(+)</text>
        <dbReference type="Rhea" id="RHEA:15889"/>
        <dbReference type="ChEBI" id="CHEBI:15377"/>
        <dbReference type="ChEBI" id="CHEBI:28938"/>
        <dbReference type="ChEBI" id="CHEBI:29985"/>
        <dbReference type="ChEBI" id="CHEBI:58359"/>
        <dbReference type="EC" id="3.5.1.2"/>
    </reaction>
</comment>
<evidence type="ECO:0000259" key="8">
    <source>
        <dbReference type="PROSITE" id="PS50801"/>
    </source>
</evidence>
<proteinExistence type="inferred from homology"/>
<dbReference type="Proteomes" id="UP001143347">
    <property type="component" value="Unassembled WGS sequence"/>
</dbReference>
<dbReference type="EC" id="3.5.1.2" evidence="3 7"/>
<keyword evidence="4 7" id="KW-0378">Hydrolase</keyword>
<protein>
    <recommendedName>
        <fullName evidence="6 7">Glutaminase</fullName>
        <ecNumber evidence="3 7">3.5.1.2</ecNumber>
    </recommendedName>
</protein>
<dbReference type="SUPFAM" id="SSF56601">
    <property type="entry name" value="beta-lactamase/transpeptidase-like"/>
    <property type="match status" value="1"/>
</dbReference>
<evidence type="ECO:0000256" key="2">
    <source>
        <dbReference type="ARBA" id="ARBA00011881"/>
    </source>
</evidence>
<feature type="binding site" evidence="7">
    <location>
        <position position="275"/>
    </location>
    <ligand>
        <name>substrate</name>
    </ligand>
</feature>
<gene>
    <name evidence="7 9" type="primary">glsA</name>
    <name evidence="9" type="ORF">OSB52_08035</name>
</gene>
<dbReference type="PROSITE" id="PS50801">
    <property type="entry name" value="STAS"/>
    <property type="match status" value="1"/>
</dbReference>
<feature type="domain" description="STAS" evidence="8">
    <location>
        <begin position="361"/>
        <end position="476"/>
    </location>
</feature>
<keyword evidence="7" id="KW-0007">Acetylation</keyword>
<feature type="binding site" evidence="7">
    <location>
        <position position="181"/>
    </location>
    <ligand>
        <name>substrate</name>
    </ligand>
</feature>
<comment type="subunit">
    <text evidence="2 7">Homotetramer.</text>
</comment>
<evidence type="ECO:0000256" key="7">
    <source>
        <dbReference type="HAMAP-Rule" id="MF_00313"/>
    </source>
</evidence>
<dbReference type="HAMAP" id="MF_00313">
    <property type="entry name" value="Glutaminase"/>
    <property type="match status" value="1"/>
</dbReference>
<dbReference type="SUPFAM" id="SSF52091">
    <property type="entry name" value="SpoIIaa-like"/>
    <property type="match status" value="1"/>
</dbReference>
<feature type="binding site" evidence="7">
    <location>
        <position position="64"/>
    </location>
    <ligand>
        <name>substrate</name>
    </ligand>
</feature>
<dbReference type="PANTHER" id="PTHR12544:SF29">
    <property type="entry name" value="GLUTAMINASE"/>
    <property type="match status" value="1"/>
</dbReference>
<comment type="similarity">
    <text evidence="1 7">Belongs to the glutaminase family.</text>
</comment>
<dbReference type="PANTHER" id="PTHR12544">
    <property type="entry name" value="GLUTAMINASE"/>
    <property type="match status" value="1"/>
</dbReference>
<feature type="binding site" evidence="7">
    <location>
        <position position="174"/>
    </location>
    <ligand>
        <name>substrate</name>
    </ligand>
</feature>
<reference evidence="9" key="1">
    <citation type="submission" date="2022-10" db="EMBL/GenBank/DDBJ databases">
        <title>WGS of marine actinomycetes from Thailand.</title>
        <authorList>
            <person name="Thawai C."/>
        </authorList>
    </citation>
    <scope>NUCLEOTIDE SEQUENCE</scope>
    <source>
        <strain evidence="9">SW21</strain>
    </source>
</reference>
<dbReference type="NCBIfam" id="TIGR03814">
    <property type="entry name" value="Gln_ase"/>
    <property type="match status" value="1"/>
</dbReference>